<sequence>MPRDEEDAILSLGGFALEGLLTDLDADAVSGLRAQLGLSSANIGYGREDLYNGKFADDDSGIPSSYRESASQDGRGGLLSGSSLKKDWEDEVDREFREELERRPSTIGKVRGEMDDYDDDEDIDEDGSLAADSPQAFRSKKHSQQLDLSHRYSSSTSTPSSAFQIPSSPTVIGIEKNVPEPASVYDLFPTFVKGGILQFTDLFATLPRKRQKVTGGYVDVNFPETLPSAVSTSQTLEDPYSNLNPRKPDQSKLPRMLEESYRELLATLPPVEEEPDLEANLVSRPHVEETSLEQLLAQQATKYTTPWKIPHDDRGWQALSMQDWENDIIWKPQPMSDSLSQPIDTLTRLSRPRNPEVEEGNWLDCIIYDAKNRPWKDFTTLHIVEEDARSLSNNNAQGVEIEKEAAKSKVPIAPTTSITWNRDSKQQALDPFNLSNDRFYEVSQEHRRRVRQTFGNLEVQHSYPAMKLQLPLYKTRLTKHEARSFHRPALQFPVNVPIKFSKVKVAKKKKDKAGRKIRNTAPAAELLKNTTDLTLKDTGPFMLFEYSEEAPPVISNIGMGSILVNYYRKQSELDEHVPNDDIGEPFVLDVADESPFMKFGSIQPGETVPTLYNNLVRAPLFKHKPSTNDFLVIRLRNTTETETNYYIRPIDNLYVIGQTYPVVEVPGPHSRKTTTQLKHRLQTIAFSLCSKSEDGRIRIGKVMKYFNDQNEMQIRQRLKEFMEYTRKGHNQGFWTIRPGLKVPDKEEIFKLVTPEGVCLAESMQVGQRQLLDAGYGKDADIEGDGDDQSKLDIEQQLAPWSTTKNFLAATSNKAMLRLYGEGDPSGRGEAFSFIRVSMKEMFLRDGETLEERQAELASRPKSSHRLHVGEQQDVYKQEIERIWQAQRLALSDPNPPQLTHEDEIRARGGRGGFGNTPATAADTPLPHQSHPAGTPVDWNSSRRSRSPSTFSRQSSPERDDGMSVASRNHVVGANKALKIRRLIDGKWQTEVVRDPTVVNAYLRQRRLIDEQESSAEALMPSDDPEKNRLAKRRIEEALAKLKRNQERRLARKNAKENGAIFPKPGSMTKIDVALSTPVSGTHPVRKCGNCGQIGHMKTNRKCPRWAEFNSAAAGVFGAVPLSGTIGHHTAQGGSGVANTSEHGGSVAGTPNPVSYHTMEE</sequence>
<feature type="compositionally biased region" description="Acidic residues" evidence="5">
    <location>
        <begin position="115"/>
        <end position="127"/>
    </location>
</feature>
<feature type="region of interest" description="Disordered" evidence="5">
    <location>
        <begin position="888"/>
        <end position="967"/>
    </location>
</feature>
<keyword evidence="4" id="KW-0539">Nucleus</keyword>
<evidence type="ECO:0000313" key="9">
    <source>
        <dbReference type="Proteomes" id="UP000238274"/>
    </source>
</evidence>
<dbReference type="Proteomes" id="UP000238274">
    <property type="component" value="Unassembled WGS sequence"/>
</dbReference>
<feature type="compositionally biased region" description="Polar residues" evidence="5">
    <location>
        <begin position="62"/>
        <end position="72"/>
    </location>
</feature>
<evidence type="ECO:0000256" key="3">
    <source>
        <dbReference type="ARBA" id="ARBA00023163"/>
    </source>
</evidence>
<dbReference type="InterPro" id="IPR041670">
    <property type="entry name" value="Znf-CCHC_6"/>
</dbReference>
<reference evidence="8 9" key="1">
    <citation type="submission" date="2017-12" db="EMBL/GenBank/DDBJ databases">
        <title>Gene loss provides genomic basis for host adaptation in cereal stripe rust fungi.</title>
        <authorList>
            <person name="Xia C."/>
        </authorList>
    </citation>
    <scope>NUCLEOTIDE SEQUENCE [LARGE SCALE GENOMIC DNA]</scope>
    <source>
        <strain evidence="8 9">93TX-2</strain>
    </source>
</reference>
<dbReference type="PANTHER" id="PTHR13900:SF0">
    <property type="entry name" value="TRANSCRIPTION INITIATION FACTOR TFIID SUBUNIT 1"/>
    <property type="match status" value="1"/>
</dbReference>
<dbReference type="InterPro" id="IPR040240">
    <property type="entry name" value="TAF1"/>
</dbReference>
<dbReference type="EMBL" id="PKSM01000237">
    <property type="protein sequence ID" value="POW01140.1"/>
    <property type="molecule type" value="Genomic_DNA"/>
</dbReference>
<accession>A0A2S4UV63</accession>
<evidence type="ECO:0000256" key="4">
    <source>
        <dbReference type="ARBA" id="ARBA00023242"/>
    </source>
</evidence>
<evidence type="ECO:0000256" key="2">
    <source>
        <dbReference type="ARBA" id="ARBA00023015"/>
    </source>
</evidence>
<reference evidence="9" key="2">
    <citation type="journal article" date="2018" name="BMC Genomics">
        <title>Genomic insights into host adaptation between the wheat stripe rust pathogen (Puccinia striiformis f. sp. tritici) and the barley stripe rust pathogen (Puccinia striiformis f. sp. hordei).</title>
        <authorList>
            <person name="Xia C."/>
            <person name="Wang M."/>
            <person name="Yin C."/>
            <person name="Cornejo O.E."/>
            <person name="Hulbert S.H."/>
            <person name="Chen X."/>
        </authorList>
    </citation>
    <scope>NUCLEOTIDE SEQUENCE [LARGE SCALE GENOMIC DNA]</scope>
    <source>
        <strain evidence="9">93TX-2</strain>
    </source>
</reference>
<feature type="domain" description="Transcription initiation factor TFIID subunit 1 histone acetyltransferase" evidence="6">
    <location>
        <begin position="432"/>
        <end position="890"/>
    </location>
</feature>
<dbReference type="AlphaFoldDB" id="A0A2S4UV63"/>
<dbReference type="PANTHER" id="PTHR13900">
    <property type="entry name" value="TRANSCRIPTION INITIATION FACTOR TFIID"/>
    <property type="match status" value="1"/>
</dbReference>
<keyword evidence="2" id="KW-0805">Transcription regulation</keyword>
<gene>
    <name evidence="8" type="ORF">PSHT_12711</name>
</gene>
<comment type="subcellular location">
    <subcellularLocation>
        <location evidence="1">Nucleus</location>
    </subcellularLocation>
</comment>
<comment type="caution">
    <text evidence="8">The sequence shown here is derived from an EMBL/GenBank/DDBJ whole genome shotgun (WGS) entry which is preliminary data.</text>
</comment>
<feature type="region of interest" description="Disordered" evidence="5">
    <location>
        <begin position="230"/>
        <end position="251"/>
    </location>
</feature>
<dbReference type="OrthoDB" id="5752at2759"/>
<protein>
    <recommendedName>
        <fullName evidence="10">Transcription initiation factor TFIID subunit 1 histone acetyltransferase domain-containing protein</fullName>
    </recommendedName>
</protein>
<evidence type="ECO:0008006" key="10">
    <source>
        <dbReference type="Google" id="ProtNLM"/>
    </source>
</evidence>
<feature type="region of interest" description="Disordered" evidence="5">
    <location>
        <begin position="1130"/>
        <end position="1160"/>
    </location>
</feature>
<dbReference type="GO" id="GO:0051123">
    <property type="term" value="P:RNA polymerase II preinitiation complex assembly"/>
    <property type="evidence" value="ECO:0007669"/>
    <property type="project" value="TreeGrafter"/>
</dbReference>
<dbReference type="GO" id="GO:0004402">
    <property type="term" value="F:histone acetyltransferase activity"/>
    <property type="evidence" value="ECO:0007669"/>
    <property type="project" value="InterPro"/>
</dbReference>
<dbReference type="Pfam" id="PF12157">
    <property type="entry name" value="DUF3591"/>
    <property type="match status" value="1"/>
</dbReference>
<reference evidence="9" key="3">
    <citation type="journal article" date="2018" name="Mol. Plant Microbe Interact.">
        <title>Genome sequence resources for the wheat stripe rust pathogen (Puccinia striiformis f. sp. tritici) and the barley stripe rust pathogen (Puccinia striiformis f. sp. hordei).</title>
        <authorList>
            <person name="Xia C."/>
            <person name="Wang M."/>
            <person name="Yin C."/>
            <person name="Cornejo O.E."/>
            <person name="Hulbert S.H."/>
            <person name="Chen X."/>
        </authorList>
    </citation>
    <scope>NUCLEOTIDE SEQUENCE [LARGE SCALE GENOMIC DNA]</scope>
    <source>
        <strain evidence="9">93TX-2</strain>
    </source>
</reference>
<feature type="domain" description="Zinc knuckle" evidence="7">
    <location>
        <begin position="1085"/>
        <end position="1103"/>
    </location>
</feature>
<dbReference type="VEuPathDB" id="FungiDB:PSHT_12711"/>
<dbReference type="GO" id="GO:0016251">
    <property type="term" value="F:RNA polymerase II general transcription initiation factor activity"/>
    <property type="evidence" value="ECO:0007669"/>
    <property type="project" value="InterPro"/>
</dbReference>
<evidence type="ECO:0000256" key="5">
    <source>
        <dbReference type="SAM" id="MobiDB-lite"/>
    </source>
</evidence>
<evidence type="ECO:0000313" key="8">
    <source>
        <dbReference type="EMBL" id="POW01140.1"/>
    </source>
</evidence>
<feature type="region of interest" description="Disordered" evidence="5">
    <location>
        <begin position="107"/>
        <end position="164"/>
    </location>
</feature>
<proteinExistence type="predicted"/>
<feature type="compositionally biased region" description="Polar residues" evidence="5">
    <location>
        <begin position="230"/>
        <end position="244"/>
    </location>
</feature>
<evidence type="ECO:0000259" key="6">
    <source>
        <dbReference type="Pfam" id="PF12157"/>
    </source>
</evidence>
<evidence type="ECO:0000256" key="1">
    <source>
        <dbReference type="ARBA" id="ARBA00004123"/>
    </source>
</evidence>
<dbReference type="VEuPathDB" id="FungiDB:PSTT_14294"/>
<organism evidence="8 9">
    <name type="scientific">Puccinia striiformis</name>
    <dbReference type="NCBI Taxonomy" id="27350"/>
    <lineage>
        <taxon>Eukaryota</taxon>
        <taxon>Fungi</taxon>
        <taxon>Dikarya</taxon>
        <taxon>Basidiomycota</taxon>
        <taxon>Pucciniomycotina</taxon>
        <taxon>Pucciniomycetes</taxon>
        <taxon>Pucciniales</taxon>
        <taxon>Pucciniaceae</taxon>
        <taxon>Puccinia</taxon>
    </lineage>
</organism>
<dbReference type="GO" id="GO:0005669">
    <property type="term" value="C:transcription factor TFIID complex"/>
    <property type="evidence" value="ECO:0007669"/>
    <property type="project" value="InterPro"/>
</dbReference>
<dbReference type="Pfam" id="PF15288">
    <property type="entry name" value="zf-CCHC_6"/>
    <property type="match status" value="1"/>
</dbReference>
<name>A0A2S4UV63_9BASI</name>
<evidence type="ECO:0000259" key="7">
    <source>
        <dbReference type="Pfam" id="PF15288"/>
    </source>
</evidence>
<keyword evidence="3" id="KW-0804">Transcription</keyword>
<dbReference type="GO" id="GO:0017025">
    <property type="term" value="F:TBP-class protein binding"/>
    <property type="evidence" value="ECO:0007669"/>
    <property type="project" value="InterPro"/>
</dbReference>
<dbReference type="InterPro" id="IPR022591">
    <property type="entry name" value="TAF1_HAT_dom"/>
</dbReference>
<feature type="region of interest" description="Disordered" evidence="5">
    <location>
        <begin position="54"/>
        <end position="83"/>
    </location>
</feature>
<keyword evidence="9" id="KW-1185">Reference proteome</keyword>